<dbReference type="Proteomes" id="UP000237608">
    <property type="component" value="Unassembled WGS sequence"/>
</dbReference>
<evidence type="ECO:0000313" key="2">
    <source>
        <dbReference type="Proteomes" id="UP000237608"/>
    </source>
</evidence>
<reference evidence="1 2" key="1">
    <citation type="submission" date="2016-12" db="EMBL/GenBank/DDBJ databases">
        <title>Trade-off between light-utilization and light-protection in marine flavobacteria.</title>
        <authorList>
            <person name="Kumagai Y."/>
            <person name="Yoshizawa S."/>
            <person name="Kogure K."/>
            <person name="Iwasaki W."/>
        </authorList>
    </citation>
    <scope>NUCLEOTIDE SEQUENCE [LARGE SCALE GENOMIC DNA]</scope>
    <source>
        <strain evidence="1 2">KCTC 22729</strain>
    </source>
</reference>
<accession>A0A2S7WAA1</accession>
<dbReference type="OrthoDB" id="1239717at2"/>
<keyword evidence="2" id="KW-1185">Reference proteome</keyword>
<dbReference type="RefSeq" id="WP_105045665.1">
    <property type="nucleotide sequence ID" value="NZ_CP150662.1"/>
</dbReference>
<name>A0A2S7WAA1_9FLAO</name>
<comment type="caution">
    <text evidence="1">The sequence shown here is derived from an EMBL/GenBank/DDBJ whole genome shotgun (WGS) entry which is preliminary data.</text>
</comment>
<dbReference type="AlphaFoldDB" id="A0A2S7WAA1"/>
<dbReference type="EMBL" id="MSCL01000001">
    <property type="protein sequence ID" value="PQJ74517.1"/>
    <property type="molecule type" value="Genomic_DNA"/>
</dbReference>
<evidence type="ECO:0000313" key="1">
    <source>
        <dbReference type="EMBL" id="PQJ74517.1"/>
    </source>
</evidence>
<sequence>MKKPNPKYNPIDLLVERLADNFAKVKDFDKLQDSEEGKKLFDLIIKSTSEMENFQTLFLNYYIPSANRSIADSWTQISKSKYKHLFNISKDELKENLYETVRLGYVGLFHKYESYLKALIDATNFLLKELNEENNLLTIEEYCKKKYKINIFKSHDKFAITSRINYISNCVKHWDGFPVKEPFHSDFLYVNRNEKIRIEKDIFKIDIDRLKSHCELLMSQIITIGFKQYFELDYEIIKKGLKPELKDSAKTKQKLEEVIKNFDFVLSDFEK</sequence>
<gene>
    <name evidence="1" type="ORF">BTO13_04245</name>
</gene>
<organism evidence="1 2">
    <name type="scientific">Polaribacter gangjinensis</name>
    <dbReference type="NCBI Taxonomy" id="574710"/>
    <lineage>
        <taxon>Bacteria</taxon>
        <taxon>Pseudomonadati</taxon>
        <taxon>Bacteroidota</taxon>
        <taxon>Flavobacteriia</taxon>
        <taxon>Flavobacteriales</taxon>
        <taxon>Flavobacteriaceae</taxon>
    </lineage>
</organism>
<proteinExistence type="predicted"/>
<protein>
    <submittedName>
        <fullName evidence="1">Uncharacterized protein</fullName>
    </submittedName>
</protein>